<comment type="caution">
    <text evidence="3">The sequence shown here is derived from an EMBL/GenBank/DDBJ whole genome shotgun (WGS) entry which is preliminary data.</text>
</comment>
<dbReference type="RefSeq" id="WP_271890801.1">
    <property type="nucleotide sequence ID" value="NZ_JAQBIE010000057.1"/>
</dbReference>
<dbReference type="SUPFAM" id="SSF47413">
    <property type="entry name" value="lambda repressor-like DNA-binding domains"/>
    <property type="match status" value="1"/>
</dbReference>
<dbReference type="EMBL" id="JAQBIE010000057">
    <property type="protein sequence ID" value="MDB6179708.1"/>
    <property type="molecule type" value="Genomic_DNA"/>
</dbReference>
<reference evidence="3" key="1">
    <citation type="submission" date="2022-12" db="EMBL/GenBank/DDBJ databases">
        <title>Paracoccus onchidii sp. nov., isolated from a marine invertebrate from the South China Sea.</title>
        <authorList>
            <person name="Xu S."/>
            <person name="Liu Z."/>
            <person name="Xu Y."/>
        </authorList>
    </citation>
    <scope>NUCLEOTIDE SEQUENCE</scope>
    <source>
        <strain evidence="3">Z330</strain>
    </source>
</reference>
<feature type="domain" description="HTH cro/C1-type" evidence="2">
    <location>
        <begin position="15"/>
        <end position="69"/>
    </location>
</feature>
<evidence type="ECO:0000313" key="3">
    <source>
        <dbReference type="EMBL" id="MDB6179708.1"/>
    </source>
</evidence>
<feature type="region of interest" description="Disordered" evidence="1">
    <location>
        <begin position="1"/>
        <end position="39"/>
    </location>
</feature>
<dbReference type="Gene3D" id="1.10.260.40">
    <property type="entry name" value="lambda repressor-like DNA-binding domains"/>
    <property type="match status" value="1"/>
</dbReference>
<name>A0ABT4ZL28_9RHOB</name>
<dbReference type="Proteomes" id="UP001165641">
    <property type="component" value="Unassembled WGS sequence"/>
</dbReference>
<evidence type="ECO:0000259" key="2">
    <source>
        <dbReference type="PROSITE" id="PS50943"/>
    </source>
</evidence>
<dbReference type="InterPro" id="IPR010982">
    <property type="entry name" value="Lambda_DNA-bd_dom_sf"/>
</dbReference>
<feature type="compositionally biased region" description="Low complexity" evidence="1">
    <location>
        <begin position="21"/>
        <end position="31"/>
    </location>
</feature>
<evidence type="ECO:0000313" key="4">
    <source>
        <dbReference type="Proteomes" id="UP001165641"/>
    </source>
</evidence>
<dbReference type="CDD" id="cd00093">
    <property type="entry name" value="HTH_XRE"/>
    <property type="match status" value="1"/>
</dbReference>
<protein>
    <submittedName>
        <fullName evidence="3">Helix-turn-helix domain-containing protein</fullName>
    </submittedName>
</protein>
<accession>A0ABT4ZL28</accession>
<evidence type="ECO:0000256" key="1">
    <source>
        <dbReference type="SAM" id="MobiDB-lite"/>
    </source>
</evidence>
<organism evidence="3 4">
    <name type="scientific">Paracoccus onchidii</name>
    <dbReference type="NCBI Taxonomy" id="3017813"/>
    <lineage>
        <taxon>Bacteria</taxon>
        <taxon>Pseudomonadati</taxon>
        <taxon>Pseudomonadota</taxon>
        <taxon>Alphaproteobacteria</taxon>
        <taxon>Rhodobacterales</taxon>
        <taxon>Paracoccaceae</taxon>
        <taxon>Paracoccus</taxon>
    </lineage>
</organism>
<sequence>MDQIARTPKQIGDAIRRSRRSGGTSQSETGTKAGLRQETLSKIENGNPAARIDSICDVLAALDLEFVIRQRSKEALTDIEDIF</sequence>
<dbReference type="PROSITE" id="PS50943">
    <property type="entry name" value="HTH_CROC1"/>
    <property type="match status" value="1"/>
</dbReference>
<dbReference type="Pfam" id="PF01381">
    <property type="entry name" value="HTH_3"/>
    <property type="match status" value="1"/>
</dbReference>
<proteinExistence type="predicted"/>
<gene>
    <name evidence="3" type="ORF">PAF17_19905</name>
</gene>
<keyword evidence="4" id="KW-1185">Reference proteome</keyword>
<dbReference type="InterPro" id="IPR001387">
    <property type="entry name" value="Cro/C1-type_HTH"/>
</dbReference>